<dbReference type="eggNOG" id="COG0641">
    <property type="taxonomic scope" value="Bacteria"/>
</dbReference>
<dbReference type="Pfam" id="PF04055">
    <property type="entry name" value="Radical_SAM"/>
    <property type="match status" value="1"/>
</dbReference>
<keyword evidence="8" id="KW-1185">Reference proteome</keyword>
<dbReference type="RefSeq" id="WP_002949003.1">
    <property type="nucleotide sequence ID" value="NZ_ACVQ01000027.1"/>
</dbReference>
<dbReference type="InterPro" id="IPR007197">
    <property type="entry name" value="rSAM"/>
</dbReference>
<dbReference type="Gene3D" id="3.20.20.70">
    <property type="entry name" value="Aldolase class I"/>
    <property type="match status" value="1"/>
</dbReference>
<comment type="cofactor">
    <cofactor evidence="1">
        <name>[4Fe-4S] cluster</name>
        <dbReference type="ChEBI" id="CHEBI:49883"/>
    </cofactor>
</comment>
<dbReference type="CDD" id="cd01335">
    <property type="entry name" value="Radical_SAM"/>
    <property type="match status" value="1"/>
</dbReference>
<evidence type="ECO:0000256" key="3">
    <source>
        <dbReference type="ARBA" id="ARBA00022723"/>
    </source>
</evidence>
<organism evidence="7 8">
    <name type="scientific">Campylobacter showae RM3277</name>
    <dbReference type="NCBI Taxonomy" id="553219"/>
    <lineage>
        <taxon>Bacteria</taxon>
        <taxon>Pseudomonadati</taxon>
        <taxon>Campylobacterota</taxon>
        <taxon>Epsilonproteobacteria</taxon>
        <taxon>Campylobacterales</taxon>
        <taxon>Campylobacteraceae</taxon>
        <taxon>Campylobacter</taxon>
    </lineage>
</organism>
<dbReference type="InterPro" id="IPR013785">
    <property type="entry name" value="Aldolase_TIM"/>
</dbReference>
<dbReference type="EMBL" id="ACVQ01000027">
    <property type="protein sequence ID" value="EET79146.1"/>
    <property type="molecule type" value="Genomic_DNA"/>
</dbReference>
<evidence type="ECO:0000256" key="1">
    <source>
        <dbReference type="ARBA" id="ARBA00001966"/>
    </source>
</evidence>
<proteinExistence type="predicted"/>
<dbReference type="SUPFAM" id="SSF102114">
    <property type="entry name" value="Radical SAM enzymes"/>
    <property type="match status" value="1"/>
</dbReference>
<dbReference type="STRING" id="553219.CAMSH0001_0756"/>
<dbReference type="AlphaFoldDB" id="C6RHC9"/>
<keyword evidence="4" id="KW-0408">Iron</keyword>
<evidence type="ECO:0000256" key="4">
    <source>
        <dbReference type="ARBA" id="ARBA00023004"/>
    </source>
</evidence>
<dbReference type="Proteomes" id="UP000003107">
    <property type="component" value="Unassembled WGS sequence"/>
</dbReference>
<dbReference type="PANTHER" id="PTHR43273:SF8">
    <property type="entry name" value="RADICAL SAM DOMAIN PROTEIN"/>
    <property type="match status" value="1"/>
</dbReference>
<dbReference type="OrthoDB" id="9782387at2"/>
<dbReference type="InterPro" id="IPR023867">
    <property type="entry name" value="Sulphatase_maturase_rSAM"/>
</dbReference>
<evidence type="ECO:0000256" key="2">
    <source>
        <dbReference type="ARBA" id="ARBA00022691"/>
    </source>
</evidence>
<evidence type="ECO:0000259" key="6">
    <source>
        <dbReference type="PROSITE" id="PS51918"/>
    </source>
</evidence>
<dbReference type="PANTHER" id="PTHR43273">
    <property type="entry name" value="ANAEROBIC SULFATASE-MATURATING ENZYME HOMOLOG ASLB-RELATED"/>
    <property type="match status" value="1"/>
</dbReference>
<comment type="caution">
    <text evidence="7">The sequence shown here is derived from an EMBL/GenBank/DDBJ whole genome shotgun (WGS) entry which is preliminary data.</text>
</comment>
<dbReference type="GO" id="GO:0016491">
    <property type="term" value="F:oxidoreductase activity"/>
    <property type="evidence" value="ECO:0007669"/>
    <property type="project" value="InterPro"/>
</dbReference>
<accession>C6RHC9</accession>
<dbReference type="SFLD" id="SFLDG01067">
    <property type="entry name" value="SPASM/twitch_domain_containing"/>
    <property type="match status" value="1"/>
</dbReference>
<dbReference type="GeneID" id="60991185"/>
<name>C6RHC9_9BACT</name>
<dbReference type="SFLD" id="SFLDS00029">
    <property type="entry name" value="Radical_SAM"/>
    <property type="match status" value="1"/>
</dbReference>
<keyword evidence="2" id="KW-0949">S-adenosyl-L-methionine</keyword>
<evidence type="ECO:0000256" key="5">
    <source>
        <dbReference type="ARBA" id="ARBA00023014"/>
    </source>
</evidence>
<reference evidence="7 8" key="1">
    <citation type="submission" date="2009-07" db="EMBL/GenBank/DDBJ databases">
        <authorList>
            <person name="Madupu R."/>
            <person name="Sebastian Y."/>
            <person name="Durkin A.S."/>
            <person name="Torralba M."/>
            <person name="Methe B."/>
            <person name="Sutton G.G."/>
            <person name="Strausberg R.L."/>
            <person name="Nelson K.E."/>
        </authorList>
    </citation>
    <scope>NUCLEOTIDE SEQUENCE [LARGE SCALE GENOMIC DNA]</scope>
    <source>
        <strain evidence="7 8">RM3277</strain>
    </source>
</reference>
<keyword evidence="3" id="KW-0479">Metal-binding</keyword>
<protein>
    <submittedName>
        <fullName evidence="7">Radical SAM domain protein</fullName>
    </submittedName>
</protein>
<dbReference type="GO" id="GO:0046872">
    <property type="term" value="F:metal ion binding"/>
    <property type="evidence" value="ECO:0007669"/>
    <property type="project" value="UniProtKB-KW"/>
</dbReference>
<evidence type="ECO:0000313" key="8">
    <source>
        <dbReference type="Proteomes" id="UP000003107"/>
    </source>
</evidence>
<dbReference type="PROSITE" id="PS51918">
    <property type="entry name" value="RADICAL_SAM"/>
    <property type="match status" value="1"/>
</dbReference>
<sequence length="298" mass="34754">MIDRACISLGERCNLKCKYCHFHGEYTQKLSGQKQEFNEDELGEIIDNINLYHDIKNGKFKLGIVGSGEPLMEFDKIKYIIDYAKKASANIDFYTITNAILLDNEKLKFFYDHRDIIKLCVSLDGYEELHNIGREKFQKVYEEIKKYESLFGVKPAINCTVHALSIKNKEKLEKFLVDEKFSDITFSRLFDCHDRKLVITADEYNAFLSSFTNSKLKIRQLDPQKAQKYDCTMYGTLCGVGRTNIFITRRGIYPCGRFYGKEEYNEGSFNTPLIEIERRIKRLTPLDARKCCYDEILG</sequence>
<keyword evidence="5" id="KW-0411">Iron-sulfur</keyword>
<gene>
    <name evidence="7" type="ORF">CAMSH0001_0756</name>
</gene>
<feature type="domain" description="Radical SAM core" evidence="6">
    <location>
        <begin position="1"/>
        <end position="230"/>
    </location>
</feature>
<dbReference type="GO" id="GO:0051536">
    <property type="term" value="F:iron-sulfur cluster binding"/>
    <property type="evidence" value="ECO:0007669"/>
    <property type="project" value="UniProtKB-KW"/>
</dbReference>
<dbReference type="InterPro" id="IPR058240">
    <property type="entry name" value="rSAM_sf"/>
</dbReference>
<evidence type="ECO:0000313" key="7">
    <source>
        <dbReference type="EMBL" id="EET79146.1"/>
    </source>
</evidence>